<protein>
    <recommendedName>
        <fullName evidence="1">DOD-type homing endonuclease domain-containing protein</fullName>
    </recommendedName>
</protein>
<evidence type="ECO:0000259" key="1">
    <source>
        <dbReference type="PROSITE" id="PS50819"/>
    </source>
</evidence>
<dbReference type="Gene3D" id="2.170.16.10">
    <property type="entry name" value="Hedgehog/Intein (Hint) domain"/>
    <property type="match status" value="1"/>
</dbReference>
<proteinExistence type="predicted"/>
<name>A0A0F9F3L8_9ZZZZ</name>
<organism evidence="2">
    <name type="scientific">marine sediment metagenome</name>
    <dbReference type="NCBI Taxonomy" id="412755"/>
    <lineage>
        <taxon>unclassified sequences</taxon>
        <taxon>metagenomes</taxon>
        <taxon>ecological metagenomes</taxon>
    </lineage>
</organism>
<dbReference type="Gene3D" id="3.10.28.10">
    <property type="entry name" value="Homing endonucleases"/>
    <property type="match status" value="1"/>
</dbReference>
<dbReference type="Pfam" id="PF14528">
    <property type="entry name" value="LAGLIDADG_3"/>
    <property type="match status" value="1"/>
</dbReference>
<evidence type="ECO:0000313" key="2">
    <source>
        <dbReference type="EMBL" id="KKL45697.1"/>
    </source>
</evidence>
<dbReference type="AlphaFoldDB" id="A0A0F9F3L8"/>
<dbReference type="InterPro" id="IPR004042">
    <property type="entry name" value="Intein_endonuc_central"/>
</dbReference>
<gene>
    <name evidence="2" type="ORF">LCGC14_2353030</name>
</gene>
<feature type="domain" description="DOD-type homing endonuclease" evidence="1">
    <location>
        <begin position="337"/>
        <end position="418"/>
    </location>
</feature>
<dbReference type="SUPFAM" id="SSF51294">
    <property type="entry name" value="Hedgehog/intein (Hint) domain"/>
    <property type="match status" value="1"/>
</dbReference>
<dbReference type="SUPFAM" id="SSF55608">
    <property type="entry name" value="Homing endonucleases"/>
    <property type="match status" value="1"/>
</dbReference>
<dbReference type="InterPro" id="IPR036844">
    <property type="entry name" value="Hint_dom_sf"/>
</dbReference>
<dbReference type="GO" id="GO:0004519">
    <property type="term" value="F:endonuclease activity"/>
    <property type="evidence" value="ECO:0007669"/>
    <property type="project" value="InterPro"/>
</dbReference>
<dbReference type="InterPro" id="IPR004860">
    <property type="entry name" value="LAGLIDADG_dom"/>
</dbReference>
<reference evidence="2" key="1">
    <citation type="journal article" date="2015" name="Nature">
        <title>Complex archaea that bridge the gap between prokaryotes and eukaryotes.</title>
        <authorList>
            <person name="Spang A."/>
            <person name="Saw J.H."/>
            <person name="Jorgensen S.L."/>
            <person name="Zaremba-Niedzwiedzka K."/>
            <person name="Martijn J."/>
            <person name="Lind A.E."/>
            <person name="van Eijk R."/>
            <person name="Schleper C."/>
            <person name="Guy L."/>
            <person name="Ettema T.J."/>
        </authorList>
    </citation>
    <scope>NUCLEOTIDE SEQUENCE</scope>
</reference>
<sequence>MLPPQDALRTFDWVEIYQDRDEGGSIPAIRKYLERHQGYTLGETTIRRHIKNFFLDAKYKEYFGEDLTYKEWLEIYNRRYFREDIPLDPKIQSHEYILLHYIINNKFKRFFIKDFENPKMLENIEKLMIFGISNDLQPKKLKINHIEKNQPQESLEIVCRHGSVIITPDQYLFTIDNDCNLIEINACDLKVGMPILMPRVLEVKQNDEPLDLKNCGKVIIGDNTHYIEQYSKTAYRYIEKDSNLGAIMGQYEAEGTMPSRYRPTTVISVSVDRDYVQGIQEKTIDAFGLEFQIGERRVKKCRTCGSITIENGIYNICPNCKNGIYQKYYELRTKTKLAKTIFTEGLGLKHAYSYLKEIPSFLYNAPSECEQNFILSYFTGDGSERDYRDNGGNFDLNFETSSRRLVFGLNFLMRKLGVIMSVNEHKPPLNRPNSKRMYSMIIRGSSNYEILKPYFFSLPEIDFTNSDLKTSVNTQVLLRKLNLELQKIYGISLRDLSKNAV</sequence>
<feature type="non-terminal residue" evidence="2">
    <location>
        <position position="501"/>
    </location>
</feature>
<accession>A0A0F9F3L8</accession>
<dbReference type="EMBL" id="LAZR01034295">
    <property type="protein sequence ID" value="KKL45697.1"/>
    <property type="molecule type" value="Genomic_DNA"/>
</dbReference>
<dbReference type="PROSITE" id="PS50819">
    <property type="entry name" value="INTEIN_ENDONUCLEASE"/>
    <property type="match status" value="1"/>
</dbReference>
<dbReference type="InterPro" id="IPR027434">
    <property type="entry name" value="Homing_endonucl"/>
</dbReference>
<comment type="caution">
    <text evidence="2">The sequence shown here is derived from an EMBL/GenBank/DDBJ whole genome shotgun (WGS) entry which is preliminary data.</text>
</comment>